<dbReference type="InterPro" id="IPR015422">
    <property type="entry name" value="PyrdxlP-dep_Trfase_small"/>
</dbReference>
<dbReference type="PANTHER" id="PTHR48097">
    <property type="entry name" value="L-THREONINE ALDOLASE-RELATED"/>
    <property type="match status" value="1"/>
</dbReference>
<gene>
    <name evidence="5" type="ORF">QYG89_13800</name>
</gene>
<dbReference type="Pfam" id="PF01212">
    <property type="entry name" value="Beta_elim_lyase"/>
    <property type="match status" value="1"/>
</dbReference>
<dbReference type="SUPFAM" id="SSF53383">
    <property type="entry name" value="PLP-dependent transferases"/>
    <property type="match status" value="1"/>
</dbReference>
<dbReference type="Gene3D" id="3.40.640.10">
    <property type="entry name" value="Type I PLP-dependent aspartate aminotransferase-like (Major domain)"/>
    <property type="match status" value="1"/>
</dbReference>
<dbReference type="PANTHER" id="PTHR48097:SF5">
    <property type="entry name" value="LOW SPECIFICITY L-THREONINE ALDOLASE"/>
    <property type="match status" value="1"/>
</dbReference>
<accession>A0ABW8IB47</accession>
<organism evidence="5 6">
    <name type="scientific">Bacillus lumedeiriae</name>
    <dbReference type="NCBI Taxonomy" id="3058829"/>
    <lineage>
        <taxon>Bacteria</taxon>
        <taxon>Bacillati</taxon>
        <taxon>Bacillota</taxon>
        <taxon>Bacilli</taxon>
        <taxon>Bacillales</taxon>
        <taxon>Bacillaceae</taxon>
        <taxon>Bacillus</taxon>
    </lineage>
</organism>
<keyword evidence="6" id="KW-1185">Reference proteome</keyword>
<evidence type="ECO:0000256" key="1">
    <source>
        <dbReference type="ARBA" id="ARBA00001933"/>
    </source>
</evidence>
<comment type="similarity">
    <text evidence="2">Belongs to the threonine aldolase family.</text>
</comment>
<evidence type="ECO:0000256" key="3">
    <source>
        <dbReference type="ARBA" id="ARBA00022898"/>
    </source>
</evidence>
<dbReference type="EMBL" id="JAUIYO010000014">
    <property type="protein sequence ID" value="MFK2826725.1"/>
    <property type="molecule type" value="Genomic_DNA"/>
</dbReference>
<dbReference type="InterPro" id="IPR015421">
    <property type="entry name" value="PyrdxlP-dep_Trfase_major"/>
</dbReference>
<proteinExistence type="inferred from homology"/>
<evidence type="ECO:0000313" key="5">
    <source>
        <dbReference type="EMBL" id="MFK2826725.1"/>
    </source>
</evidence>
<dbReference type="Proteomes" id="UP001619911">
    <property type="component" value="Unassembled WGS sequence"/>
</dbReference>
<dbReference type="InterPro" id="IPR015424">
    <property type="entry name" value="PyrdxlP-dep_Trfase"/>
</dbReference>
<evidence type="ECO:0000256" key="2">
    <source>
        <dbReference type="ARBA" id="ARBA00006966"/>
    </source>
</evidence>
<dbReference type="Gene3D" id="3.90.1150.10">
    <property type="entry name" value="Aspartate Aminotransferase, domain 1"/>
    <property type="match status" value="1"/>
</dbReference>
<comment type="caution">
    <text evidence="5">The sequence shown here is derived from an EMBL/GenBank/DDBJ whole genome shotgun (WGS) entry which is preliminary data.</text>
</comment>
<keyword evidence="3" id="KW-0663">Pyridoxal phosphate</keyword>
<sequence>MYSFKDDYSEGAHPRILQALVESNFEQEDGYGRDQFTQKAINFLKERIGRANVDVHLLAGGTQTNLTAISAFLRPHEAAIAASTGHILGHETGAIEATGHKILSIETEDGKLTPSHVKAALDGHPDEHMVKPKLVYISNSTEIGTIYSKSELQQLHQFCRENNLILYMDGARLGSALCSEENDLTLSDLPALVDAFYIGGTKNGALIGEALVICCDSLKVEFRYHIKQKGGLLAKGRLLGIQFLELFRDNLFFDLATHANKMAEMLREEMNNANISFLTQSPSNQLFPILPNALITKLQSKYSFHIWEKVDADHSAIRLVTSWATKEDEVLAFIEEFKKGSKNDQAYL</sequence>
<evidence type="ECO:0000313" key="6">
    <source>
        <dbReference type="Proteomes" id="UP001619911"/>
    </source>
</evidence>
<evidence type="ECO:0000259" key="4">
    <source>
        <dbReference type="Pfam" id="PF01212"/>
    </source>
</evidence>
<dbReference type="RefSeq" id="WP_404318353.1">
    <property type="nucleotide sequence ID" value="NZ_JAUIYO010000014.1"/>
</dbReference>
<comment type="cofactor">
    <cofactor evidence="1">
        <name>pyridoxal 5'-phosphate</name>
        <dbReference type="ChEBI" id="CHEBI:597326"/>
    </cofactor>
</comment>
<name>A0ABW8IB47_9BACI</name>
<reference evidence="5 6" key="1">
    <citation type="submission" date="2023-07" db="EMBL/GenBank/DDBJ databases">
        <title>Bacillus lucianemedeirus sp. nov, a new species isolated from an immunobiological production facility.</title>
        <authorList>
            <person name="Costa L.V."/>
            <person name="Miranda R.V.S.L."/>
            <person name="Brandao M.L.L."/>
            <person name="Reis C.M.F."/>
            <person name="Frazao A.M."/>
            <person name="Cruz F.V."/>
            <person name="Baio P.V.P."/>
            <person name="Veras J.F.C."/>
            <person name="Ramos J.N."/>
            <person name="Vieira V."/>
        </authorList>
    </citation>
    <scope>NUCLEOTIDE SEQUENCE [LARGE SCALE GENOMIC DNA]</scope>
    <source>
        <strain evidence="5 6">B190/17</strain>
    </source>
</reference>
<dbReference type="InterPro" id="IPR001597">
    <property type="entry name" value="ArAA_b-elim_lyase/Thr_aldolase"/>
</dbReference>
<protein>
    <submittedName>
        <fullName evidence="5">Low specificity L-threonine aldolase</fullName>
    </submittedName>
</protein>
<feature type="domain" description="Aromatic amino acid beta-eliminating lyase/threonine aldolase" evidence="4">
    <location>
        <begin position="18"/>
        <end position="281"/>
    </location>
</feature>